<dbReference type="InterPro" id="IPR006603">
    <property type="entry name" value="PQ-loop_rpt"/>
</dbReference>
<evidence type="ECO:0000313" key="7">
    <source>
        <dbReference type="Proteomes" id="UP001165120"/>
    </source>
</evidence>
<keyword evidence="2 5" id="KW-0812">Transmembrane</keyword>
<evidence type="ECO:0000256" key="5">
    <source>
        <dbReference type="SAM" id="Phobius"/>
    </source>
</evidence>
<sequence length="514" mass="58548">MAYIPFPEDFIPYIPDIINWVMSFTPLLSYGSTVLSIRRLKSSNGFSIDICATMLIASILRIFYYINDPFETALLRQCFIMIFIQIILLNTALKYRDENYSSKNLEVYENNWEFLFGKFIEINKNLFIDDINCLINSSDNIINDFLKIFTNLIKRNFSILYLFIISLSCEFIRFFDAHYIRPFKFWQWSNSAKYWKFLIFFIMTMLIIQLVFYKNFSNLGLVFGSCSFLIESLLPLPQILLFKRFKTVENFKTILLLSWLGGDITKISYLFYGTDNVTLIFKLAAFFQMSLNLVITYQFFYYKRFGDSISNIGSSSDTDIVELENLVSHGDLNNNNINIRHSIESVQLPMHNPKRSATFSIGSSVNNEGPINNGTKLNNLLIRNNSLNSVVLPPIYKISSGGTIGSLGTNHSIGGGGGSDNSSGKFTEFDLTDQIFQNKEVKSIGNSGIINGGGNKKKVSVRSRSSTINEHESINNIHRNITTMTTANNSNINNDKDNNINGIEERDLTETAGE</sequence>
<reference evidence="6" key="1">
    <citation type="submission" date="2023-04" db="EMBL/GenBank/DDBJ databases">
        <title>Candida boidinii NBRC 10035.</title>
        <authorList>
            <person name="Ichikawa N."/>
            <person name="Sato H."/>
            <person name="Tonouchi N."/>
        </authorList>
    </citation>
    <scope>NUCLEOTIDE SEQUENCE</scope>
    <source>
        <strain evidence="6">NBRC 10035</strain>
    </source>
</reference>
<dbReference type="GO" id="GO:0005829">
    <property type="term" value="C:cytosol"/>
    <property type="evidence" value="ECO:0007669"/>
    <property type="project" value="GOC"/>
</dbReference>
<comment type="subcellular location">
    <subcellularLocation>
        <location evidence="1">Membrane</location>
        <topology evidence="1">Multi-pass membrane protein</topology>
    </subcellularLocation>
</comment>
<evidence type="ECO:0000256" key="1">
    <source>
        <dbReference type="ARBA" id="ARBA00004141"/>
    </source>
</evidence>
<feature type="transmembrane region" description="Helical" evidence="5">
    <location>
        <begin position="254"/>
        <end position="273"/>
    </location>
</feature>
<proteinExistence type="predicted"/>
<protein>
    <submittedName>
        <fullName evidence="6">Unnamed protein product</fullName>
    </submittedName>
</protein>
<keyword evidence="7" id="KW-1185">Reference proteome</keyword>
<dbReference type="Proteomes" id="UP001165120">
    <property type="component" value="Unassembled WGS sequence"/>
</dbReference>
<feature type="transmembrane region" description="Helical" evidence="5">
    <location>
        <begin position="17"/>
        <end position="37"/>
    </location>
</feature>
<feature type="transmembrane region" description="Helical" evidence="5">
    <location>
        <begin position="73"/>
        <end position="93"/>
    </location>
</feature>
<gene>
    <name evidence="6" type="ORF">Cboi02_000403800</name>
</gene>
<feature type="transmembrane region" description="Helical" evidence="5">
    <location>
        <begin position="279"/>
        <end position="300"/>
    </location>
</feature>
<feature type="transmembrane region" description="Helical" evidence="5">
    <location>
        <begin position="194"/>
        <end position="213"/>
    </location>
</feature>
<dbReference type="Pfam" id="PF04193">
    <property type="entry name" value="PQ-loop"/>
    <property type="match status" value="1"/>
</dbReference>
<organism evidence="6 7">
    <name type="scientific">Candida boidinii</name>
    <name type="common">Yeast</name>
    <dbReference type="NCBI Taxonomy" id="5477"/>
    <lineage>
        <taxon>Eukaryota</taxon>
        <taxon>Fungi</taxon>
        <taxon>Dikarya</taxon>
        <taxon>Ascomycota</taxon>
        <taxon>Saccharomycotina</taxon>
        <taxon>Pichiomycetes</taxon>
        <taxon>Pichiales</taxon>
        <taxon>Pichiaceae</taxon>
        <taxon>Ogataea</taxon>
        <taxon>Ogataea/Candida clade</taxon>
    </lineage>
</organism>
<feature type="transmembrane region" description="Helical" evidence="5">
    <location>
        <begin position="46"/>
        <end position="67"/>
    </location>
</feature>
<dbReference type="GO" id="GO:0016020">
    <property type="term" value="C:membrane"/>
    <property type="evidence" value="ECO:0007669"/>
    <property type="project" value="UniProtKB-SubCell"/>
</dbReference>
<dbReference type="GO" id="GO:0005768">
    <property type="term" value="C:endosome"/>
    <property type="evidence" value="ECO:0007669"/>
    <property type="project" value="TreeGrafter"/>
</dbReference>
<dbReference type="EMBL" id="BSXN01001526">
    <property type="protein sequence ID" value="GME73431.1"/>
    <property type="molecule type" value="Genomic_DNA"/>
</dbReference>
<evidence type="ECO:0000256" key="4">
    <source>
        <dbReference type="ARBA" id="ARBA00023136"/>
    </source>
</evidence>
<evidence type="ECO:0000313" key="6">
    <source>
        <dbReference type="EMBL" id="GME73431.1"/>
    </source>
</evidence>
<dbReference type="GO" id="GO:0005802">
    <property type="term" value="C:trans-Golgi network"/>
    <property type="evidence" value="ECO:0007669"/>
    <property type="project" value="TreeGrafter"/>
</dbReference>
<name>A0A9W6T5H2_CANBO</name>
<dbReference type="GO" id="GO:0042147">
    <property type="term" value="P:retrograde transport, endosome to Golgi"/>
    <property type="evidence" value="ECO:0007669"/>
    <property type="project" value="TreeGrafter"/>
</dbReference>
<dbReference type="InterPro" id="IPR052241">
    <property type="entry name" value="SLC66/Scramblase_ANY1"/>
</dbReference>
<evidence type="ECO:0000256" key="3">
    <source>
        <dbReference type="ARBA" id="ARBA00022989"/>
    </source>
</evidence>
<dbReference type="Gene3D" id="1.20.1280.290">
    <property type="match status" value="1"/>
</dbReference>
<dbReference type="GO" id="GO:0045332">
    <property type="term" value="P:phospholipid translocation"/>
    <property type="evidence" value="ECO:0007669"/>
    <property type="project" value="TreeGrafter"/>
</dbReference>
<dbReference type="AlphaFoldDB" id="A0A9W6T5H2"/>
<dbReference type="PANTHER" id="PTHR14856:SF9">
    <property type="entry name" value="PQ-LOOP REPEAT-CONTAINING PROTEIN 1"/>
    <property type="match status" value="1"/>
</dbReference>
<keyword evidence="4 5" id="KW-0472">Membrane</keyword>
<accession>A0A9W6T5H2</accession>
<feature type="transmembrane region" description="Helical" evidence="5">
    <location>
        <begin position="219"/>
        <end position="242"/>
    </location>
</feature>
<evidence type="ECO:0000256" key="2">
    <source>
        <dbReference type="ARBA" id="ARBA00022692"/>
    </source>
</evidence>
<keyword evidence="3 5" id="KW-1133">Transmembrane helix</keyword>
<comment type="caution">
    <text evidence="6">The sequence shown here is derived from an EMBL/GenBank/DDBJ whole genome shotgun (WGS) entry which is preliminary data.</text>
</comment>
<dbReference type="PANTHER" id="PTHR14856">
    <property type="entry name" value="PQ-LOOP REPEAT-CONTAINING PROTEIN 1-LIKE PROTEIN"/>
    <property type="match status" value="1"/>
</dbReference>